<dbReference type="PROSITE" id="PS51384">
    <property type="entry name" value="FAD_FR"/>
    <property type="match status" value="1"/>
</dbReference>
<evidence type="ECO:0000256" key="1">
    <source>
        <dbReference type="ARBA" id="ARBA00001974"/>
    </source>
</evidence>
<dbReference type="PRINTS" id="PR00371">
    <property type="entry name" value="FPNCR"/>
</dbReference>
<dbReference type="CDD" id="cd06214">
    <property type="entry name" value="PA_degradation_oxidoreductase_like"/>
    <property type="match status" value="1"/>
</dbReference>
<keyword evidence="4" id="KW-0479">Metal-binding</keyword>
<dbReference type="GO" id="GO:0050660">
    <property type="term" value="F:flavin adenine dinucleotide binding"/>
    <property type="evidence" value="ECO:0007669"/>
    <property type="project" value="TreeGrafter"/>
</dbReference>
<dbReference type="EMBL" id="AZRA01000004">
    <property type="protein sequence ID" value="KDB54276.1"/>
    <property type="molecule type" value="Genomic_DNA"/>
</dbReference>
<keyword evidence="7" id="KW-0408">Iron</keyword>
<gene>
    <name evidence="12" type="ORF">X805_01220</name>
</gene>
<evidence type="ECO:0000256" key="3">
    <source>
        <dbReference type="ARBA" id="ARBA00022714"/>
    </source>
</evidence>
<dbReference type="Gene3D" id="2.40.30.10">
    <property type="entry name" value="Translation factors"/>
    <property type="match status" value="1"/>
</dbReference>
<comment type="cofactor">
    <cofactor evidence="1">
        <name>FAD</name>
        <dbReference type="ChEBI" id="CHEBI:57692"/>
    </cofactor>
</comment>
<comment type="cofactor">
    <cofactor evidence="9">
        <name>[2Fe-2S] cluster</name>
        <dbReference type="ChEBI" id="CHEBI:190135"/>
    </cofactor>
</comment>
<dbReference type="AlphaFoldDB" id="A0A059KS61"/>
<proteinExistence type="predicted"/>
<evidence type="ECO:0000256" key="2">
    <source>
        <dbReference type="ARBA" id="ARBA00022630"/>
    </source>
</evidence>
<reference evidence="12 13" key="1">
    <citation type="journal article" date="2014" name="FEMS Microbiol. Ecol.">
        <title>Sphaerotilus natans encrusted with nanoball-shaped Fe(III) oxide minerals formed by nitrate-reducing mixotrophic Fe(II) oxidation.</title>
        <authorList>
            <person name="Park S."/>
            <person name="Kim D.H."/>
            <person name="Lee J.H."/>
            <person name="Hur H.G."/>
        </authorList>
    </citation>
    <scope>NUCLEOTIDE SEQUENCE [LARGE SCALE GENOMIC DNA]</scope>
    <source>
        <strain evidence="12 13">DSM 6575</strain>
    </source>
</reference>
<evidence type="ECO:0000259" key="11">
    <source>
        <dbReference type="PROSITE" id="PS51384"/>
    </source>
</evidence>
<dbReference type="GO" id="GO:0010124">
    <property type="term" value="P:phenylacetate catabolic process"/>
    <property type="evidence" value="ECO:0007669"/>
    <property type="project" value="InterPro"/>
</dbReference>
<dbReference type="InterPro" id="IPR017938">
    <property type="entry name" value="Riboflavin_synthase-like_b-brl"/>
</dbReference>
<dbReference type="PATRIC" id="fig|1286631.3.peg.118"/>
<dbReference type="InterPro" id="IPR008333">
    <property type="entry name" value="Cbr1-like_FAD-bd_dom"/>
</dbReference>
<dbReference type="SMR" id="A0A059KS61"/>
<dbReference type="SUPFAM" id="SSF52343">
    <property type="entry name" value="Ferredoxin reductase-like, C-terminal NADP-linked domain"/>
    <property type="match status" value="1"/>
</dbReference>
<dbReference type="GO" id="GO:0051537">
    <property type="term" value="F:2 iron, 2 sulfur cluster binding"/>
    <property type="evidence" value="ECO:0007669"/>
    <property type="project" value="UniProtKB-KW"/>
</dbReference>
<accession>A0A059KS61</accession>
<dbReference type="InterPro" id="IPR050415">
    <property type="entry name" value="MRET"/>
</dbReference>
<name>A0A059KS61_9BURK</name>
<dbReference type="PROSITE" id="PS51085">
    <property type="entry name" value="2FE2S_FER_2"/>
    <property type="match status" value="1"/>
</dbReference>
<organism evidence="12 13">
    <name type="scientific">Sphaerotilus natans subsp. natans DSM 6575</name>
    <dbReference type="NCBI Taxonomy" id="1286631"/>
    <lineage>
        <taxon>Bacteria</taxon>
        <taxon>Pseudomonadati</taxon>
        <taxon>Pseudomonadota</taxon>
        <taxon>Betaproteobacteria</taxon>
        <taxon>Burkholderiales</taxon>
        <taxon>Sphaerotilaceae</taxon>
        <taxon>Sphaerotilus</taxon>
    </lineage>
</organism>
<keyword evidence="2" id="KW-0285">Flavoprotein</keyword>
<dbReference type="InterPro" id="IPR036010">
    <property type="entry name" value="2Fe-2S_ferredoxin-like_sf"/>
</dbReference>
<keyword evidence="3" id="KW-0001">2Fe-2S</keyword>
<evidence type="ECO:0000256" key="9">
    <source>
        <dbReference type="ARBA" id="ARBA00034078"/>
    </source>
</evidence>
<dbReference type="Pfam" id="PF00111">
    <property type="entry name" value="Fer2"/>
    <property type="match status" value="1"/>
</dbReference>
<dbReference type="InterPro" id="IPR001709">
    <property type="entry name" value="Flavoprot_Pyr_Nucl_cyt_Rdtase"/>
</dbReference>
<comment type="caution">
    <text evidence="12">The sequence shown here is derived from an EMBL/GenBank/DDBJ whole genome shotgun (WGS) entry which is preliminary data.</text>
</comment>
<evidence type="ECO:0000256" key="7">
    <source>
        <dbReference type="ARBA" id="ARBA00023004"/>
    </source>
</evidence>
<evidence type="ECO:0000313" key="12">
    <source>
        <dbReference type="EMBL" id="KDB54276.1"/>
    </source>
</evidence>
<evidence type="ECO:0000256" key="4">
    <source>
        <dbReference type="ARBA" id="ARBA00022723"/>
    </source>
</evidence>
<dbReference type="InterPro" id="IPR011884">
    <property type="entry name" value="PaaE"/>
</dbReference>
<evidence type="ECO:0000256" key="5">
    <source>
        <dbReference type="ARBA" id="ARBA00022827"/>
    </source>
</evidence>
<keyword evidence="5" id="KW-0274">FAD</keyword>
<dbReference type="InterPro" id="IPR039261">
    <property type="entry name" value="FNR_nucleotide-bd"/>
</dbReference>
<dbReference type="GO" id="GO:0046872">
    <property type="term" value="F:metal ion binding"/>
    <property type="evidence" value="ECO:0007669"/>
    <property type="project" value="UniProtKB-KW"/>
</dbReference>
<protein>
    <submittedName>
        <fullName evidence="12">Ring-hydroxylation complex protein 4</fullName>
    </submittedName>
</protein>
<sequence>MSLHFHELTVREVRPDTEEAVLLSFDVPPALAETFRFRAGQYLTLRAAVEGEDLRRSYSICAAPQDGVLRVGVRRVPGGRFSNWLGGALKAGDTLQVFPPQGHFTLPELPAPQVGQGGQGGRHVVGFAAGSGITPILSILKTVLETEPASRFTLVYANRSLRSTMFREELEDLKNRFLTRLALHPVFSAEPVDTPLNAGRLDEAKLALLLRTVLRPEAIDQAFVCGPHGFNDTVEAGLKAAGVAPERLHVERFGVPDAQRGQSPAQLHPVLPGDAPQATVSIVRDGLRREIEFRAGDASLLDAAARAGLDVPFSCKSGVCCTCRARVLEGQVRMDRNFSLEAHEVAAGFVLTCQSHPLTPRVVLSFDER</sequence>
<dbReference type="PRINTS" id="PR00406">
    <property type="entry name" value="CYTB5RDTASE"/>
</dbReference>
<dbReference type="Pfam" id="PF00970">
    <property type="entry name" value="FAD_binding_6"/>
    <property type="match status" value="1"/>
</dbReference>
<feature type="domain" description="2Fe-2S ferredoxin-type" evidence="10">
    <location>
        <begin position="278"/>
        <end position="369"/>
    </location>
</feature>
<dbReference type="InterPro" id="IPR001433">
    <property type="entry name" value="OxRdtase_FAD/NAD-bd"/>
</dbReference>
<dbReference type="InterPro" id="IPR012675">
    <property type="entry name" value="Beta-grasp_dom_sf"/>
</dbReference>
<evidence type="ECO:0000256" key="6">
    <source>
        <dbReference type="ARBA" id="ARBA00023002"/>
    </source>
</evidence>
<evidence type="ECO:0000313" key="13">
    <source>
        <dbReference type="Proteomes" id="UP000026714"/>
    </source>
</evidence>
<dbReference type="NCBIfam" id="TIGR02160">
    <property type="entry name" value="PA_CoA_Oxy5"/>
    <property type="match status" value="1"/>
</dbReference>
<dbReference type="CDD" id="cd00207">
    <property type="entry name" value="fer2"/>
    <property type="match status" value="1"/>
</dbReference>
<keyword evidence="6" id="KW-0560">Oxidoreductase</keyword>
<dbReference type="Gene3D" id="3.40.50.80">
    <property type="entry name" value="Nucleotide-binding domain of ferredoxin-NADP reductase (FNR) module"/>
    <property type="match status" value="1"/>
</dbReference>
<dbReference type="InterPro" id="IPR017927">
    <property type="entry name" value="FAD-bd_FR_type"/>
</dbReference>
<dbReference type="InterPro" id="IPR001041">
    <property type="entry name" value="2Fe-2S_ferredoxin-type"/>
</dbReference>
<dbReference type="GO" id="GO:0016491">
    <property type="term" value="F:oxidoreductase activity"/>
    <property type="evidence" value="ECO:0007669"/>
    <property type="project" value="UniProtKB-KW"/>
</dbReference>
<dbReference type="Gene3D" id="3.10.20.30">
    <property type="match status" value="1"/>
</dbReference>
<dbReference type="SUPFAM" id="SSF54292">
    <property type="entry name" value="2Fe-2S ferredoxin-like"/>
    <property type="match status" value="1"/>
</dbReference>
<dbReference type="PANTHER" id="PTHR47354:SF8">
    <property type="entry name" value="1,2-PHENYLACETYL-COA EPOXIDASE, SUBUNIT E"/>
    <property type="match status" value="1"/>
</dbReference>
<dbReference type="eggNOG" id="COG1018">
    <property type="taxonomic scope" value="Bacteria"/>
</dbReference>
<evidence type="ECO:0000256" key="8">
    <source>
        <dbReference type="ARBA" id="ARBA00023014"/>
    </source>
</evidence>
<evidence type="ECO:0000259" key="10">
    <source>
        <dbReference type="PROSITE" id="PS51085"/>
    </source>
</evidence>
<dbReference type="STRING" id="34103.SAMN05421778_12150"/>
<keyword evidence="13" id="KW-1185">Reference proteome</keyword>
<dbReference type="Pfam" id="PF00175">
    <property type="entry name" value="NAD_binding_1"/>
    <property type="match status" value="1"/>
</dbReference>
<keyword evidence="8" id="KW-0411">Iron-sulfur</keyword>
<dbReference type="PANTHER" id="PTHR47354">
    <property type="entry name" value="NADH OXIDOREDUCTASE HCR"/>
    <property type="match status" value="1"/>
</dbReference>
<dbReference type="RefSeq" id="WP_037477093.1">
    <property type="nucleotide sequence ID" value="NZ_AZRA01000004.1"/>
</dbReference>
<dbReference type="SUPFAM" id="SSF63380">
    <property type="entry name" value="Riboflavin synthase domain-like"/>
    <property type="match status" value="1"/>
</dbReference>
<dbReference type="Proteomes" id="UP000026714">
    <property type="component" value="Unassembled WGS sequence"/>
</dbReference>
<feature type="domain" description="FAD-binding FR-type" evidence="11">
    <location>
        <begin position="3"/>
        <end position="107"/>
    </location>
</feature>